<keyword evidence="2" id="KW-1185">Reference proteome</keyword>
<name>A0A1B8SL56_9MYCO</name>
<dbReference type="Proteomes" id="UP000092668">
    <property type="component" value="Unassembled WGS sequence"/>
</dbReference>
<sequence>MSGLRYVGVNPASVIASDSSVVNKGYIDQVHDSLAADNDYIDGAVADYASAKPLIKPDYVDAMKADFATKDQLKTDQALYVARSALGVANGAATLDANTYIPDAQLPTLVTENLVKFVPASMIYLTSQQSVESTDIKTYQAADLSIADPGYPYTVAVFGAVAGFCPEEVDHSRRSGGASFGKINVIDADGNPYAGGLANNSRIMDVFPVVPVEVLDGTPEAITGDLNLTMWLSLLGGSSYTYDPLGFDFWAMVLPTDEVS</sequence>
<accession>A0A1B8SL56</accession>
<dbReference type="EMBL" id="LFOE01000001">
    <property type="protein sequence ID" value="OBY33434.1"/>
    <property type="molecule type" value="Genomic_DNA"/>
</dbReference>
<dbReference type="AlphaFoldDB" id="A0A1B8SL56"/>
<reference evidence="1 2" key="1">
    <citation type="submission" date="2015-06" db="EMBL/GenBank/DDBJ databases">
        <title>Genome sequence of Mycobacterium kumamotonense strain Roo.</title>
        <authorList>
            <person name="Greninger A.L."/>
            <person name="Cunningham G."/>
            <person name="Miller S."/>
        </authorList>
    </citation>
    <scope>NUCLEOTIDE SEQUENCE [LARGE SCALE GENOMIC DNA]</scope>
    <source>
        <strain evidence="1 2">Roo</strain>
    </source>
</reference>
<comment type="caution">
    <text evidence="1">The sequence shown here is derived from an EMBL/GenBank/DDBJ whole genome shotgun (WGS) entry which is preliminary data.</text>
</comment>
<evidence type="ECO:0000313" key="2">
    <source>
        <dbReference type="Proteomes" id="UP000092668"/>
    </source>
</evidence>
<proteinExistence type="predicted"/>
<evidence type="ECO:0000313" key="1">
    <source>
        <dbReference type="EMBL" id="OBY33434.1"/>
    </source>
</evidence>
<organism evidence="1 2">
    <name type="scientific">Mycolicibacter kumamotonensis</name>
    <dbReference type="NCBI Taxonomy" id="354243"/>
    <lineage>
        <taxon>Bacteria</taxon>
        <taxon>Bacillati</taxon>
        <taxon>Actinomycetota</taxon>
        <taxon>Actinomycetes</taxon>
        <taxon>Mycobacteriales</taxon>
        <taxon>Mycobacteriaceae</taxon>
        <taxon>Mycolicibacter</taxon>
    </lineage>
</organism>
<gene>
    <name evidence="1" type="ORF">ACT18_00305</name>
</gene>
<protein>
    <submittedName>
        <fullName evidence="1">Uncharacterized protein</fullName>
    </submittedName>
</protein>
<dbReference type="RefSeq" id="WP_065286695.1">
    <property type="nucleotide sequence ID" value="NZ_LFOE01000001.1"/>
</dbReference>